<organism evidence="1 2">
    <name type="scientific">Rhodocytophaga rosea</name>
    <dbReference type="NCBI Taxonomy" id="2704465"/>
    <lineage>
        <taxon>Bacteria</taxon>
        <taxon>Pseudomonadati</taxon>
        <taxon>Bacteroidota</taxon>
        <taxon>Cytophagia</taxon>
        <taxon>Cytophagales</taxon>
        <taxon>Rhodocytophagaceae</taxon>
        <taxon>Rhodocytophaga</taxon>
    </lineage>
</organism>
<name>A0A6C0GCL9_9BACT</name>
<gene>
    <name evidence="1" type="ORF">GXP67_02410</name>
</gene>
<dbReference type="AlphaFoldDB" id="A0A6C0GCL9"/>
<dbReference type="Proteomes" id="UP000480178">
    <property type="component" value="Chromosome"/>
</dbReference>
<evidence type="ECO:0008006" key="3">
    <source>
        <dbReference type="Google" id="ProtNLM"/>
    </source>
</evidence>
<reference evidence="1 2" key="1">
    <citation type="submission" date="2020-01" db="EMBL/GenBank/DDBJ databases">
        <authorList>
            <person name="Kim M.K."/>
        </authorList>
    </citation>
    <scope>NUCLEOTIDE SEQUENCE [LARGE SCALE GENOMIC DNA]</scope>
    <source>
        <strain evidence="1 2">172606-1</strain>
    </source>
</reference>
<sequence length="238" mass="26532">MKTKRFFLFFLLLISTLNVILFSCQKEDEVQAASKVVDVPGAEGIYLHLEYTMGVGGFLYPEYRPYLLFKDGSIYQNLDTSIDKLDVAKSKQQEPKEWGTWEKKGNEFSITWSDGDTETWGEDEWFTTQAATAGEKIKGSYESISGGGNVAFGGDVMIFSATTISFDGDKFTYESTGGGSTSNLTAYSSQDKAGTYELKGNSIILKFNNGAVEKKFFYFYPDGKDVFGIGTRYYVPND</sequence>
<proteinExistence type="predicted"/>
<dbReference type="PROSITE" id="PS51257">
    <property type="entry name" value="PROKAR_LIPOPROTEIN"/>
    <property type="match status" value="1"/>
</dbReference>
<evidence type="ECO:0000313" key="2">
    <source>
        <dbReference type="Proteomes" id="UP000480178"/>
    </source>
</evidence>
<keyword evidence="2" id="KW-1185">Reference proteome</keyword>
<accession>A0A6C0GCL9</accession>
<dbReference type="EMBL" id="CP048222">
    <property type="protein sequence ID" value="QHT65594.1"/>
    <property type="molecule type" value="Genomic_DNA"/>
</dbReference>
<protein>
    <recommendedName>
        <fullName evidence="3">Lipoprotein</fullName>
    </recommendedName>
</protein>
<evidence type="ECO:0000313" key="1">
    <source>
        <dbReference type="EMBL" id="QHT65594.1"/>
    </source>
</evidence>
<dbReference type="KEGG" id="rhoz:GXP67_02410"/>
<dbReference type="RefSeq" id="WP_162441676.1">
    <property type="nucleotide sequence ID" value="NZ_CP048222.1"/>
</dbReference>